<name>A0ACC2P734_9HYME</name>
<organism evidence="1 2">
    <name type="scientific">Eretmocerus hayati</name>
    <dbReference type="NCBI Taxonomy" id="131215"/>
    <lineage>
        <taxon>Eukaryota</taxon>
        <taxon>Metazoa</taxon>
        <taxon>Ecdysozoa</taxon>
        <taxon>Arthropoda</taxon>
        <taxon>Hexapoda</taxon>
        <taxon>Insecta</taxon>
        <taxon>Pterygota</taxon>
        <taxon>Neoptera</taxon>
        <taxon>Endopterygota</taxon>
        <taxon>Hymenoptera</taxon>
        <taxon>Apocrita</taxon>
        <taxon>Proctotrupomorpha</taxon>
        <taxon>Chalcidoidea</taxon>
        <taxon>Aphelinidae</taxon>
        <taxon>Aphelininae</taxon>
        <taxon>Eretmocerus</taxon>
    </lineage>
</organism>
<dbReference type="Proteomes" id="UP001239111">
    <property type="component" value="Chromosome 2"/>
</dbReference>
<dbReference type="EMBL" id="CM056742">
    <property type="protein sequence ID" value="KAJ8678267.1"/>
    <property type="molecule type" value="Genomic_DNA"/>
</dbReference>
<evidence type="ECO:0000313" key="2">
    <source>
        <dbReference type="Proteomes" id="UP001239111"/>
    </source>
</evidence>
<accession>A0ACC2P734</accession>
<keyword evidence="2" id="KW-1185">Reference proteome</keyword>
<proteinExistence type="predicted"/>
<sequence>MVYFGIALHLLGIVNPPLHLDRIIWSIFNIDGLPLYESSSINFWITMCKIFHLLAKYKPFIVSAHCSGSKPASAEIYLADFVKELDELCENGIMIGGERYEVRIKCSTCDRPAGSFVKCCRSHGGYYACERCWVEGVNSMDRRVYPVRNSRPRTDESFNNLENVQHHNGISPLTRLKKPISLVFLSVFEFMHLGFLGITRNLVCDQWFASESKICQDNRTKVSMRLDNISKYTPSEFRRTTRDLFDISKWTAKEFRLILLYIGPFVFKDVLYEDQYKHFLLLHVASRALCSRDMYEEFGSHAKLYLEGFALFGEISYGLEFLSLTVHSLPHVVEDTVNMDCPVTDIDAFPFENEMRFIMKHVSSGYKPLAQLCTKVERDLEFNNEKVCIPPELQLLKSTEVDGVIHVKNLSYKSFKLSAKAPNNFVFMKDRSLIWIKDFICLSLNASPSQIVIPGAKHKLFGSGYEFPTKSSHLGIHRVDGDDGAETI</sequence>
<protein>
    <submittedName>
        <fullName evidence="1">Uncharacterized protein</fullName>
    </submittedName>
</protein>
<comment type="caution">
    <text evidence="1">The sequence shown here is derived from an EMBL/GenBank/DDBJ whole genome shotgun (WGS) entry which is preliminary data.</text>
</comment>
<reference evidence="1" key="1">
    <citation type="submission" date="2023-04" db="EMBL/GenBank/DDBJ databases">
        <title>A chromosome-level genome assembly of the parasitoid wasp Eretmocerus hayati.</title>
        <authorList>
            <person name="Zhong Y."/>
            <person name="Liu S."/>
            <person name="Liu Y."/>
        </authorList>
    </citation>
    <scope>NUCLEOTIDE SEQUENCE</scope>
    <source>
        <strain evidence="1">ZJU_SS_LIU_2023</strain>
    </source>
</reference>
<gene>
    <name evidence="1" type="ORF">QAD02_014054</name>
</gene>
<evidence type="ECO:0000313" key="1">
    <source>
        <dbReference type="EMBL" id="KAJ8678267.1"/>
    </source>
</evidence>